<dbReference type="Proteomes" id="UP000000598">
    <property type="component" value="Chromosome E"/>
</dbReference>
<name>Q6CPV0_KLULA</name>
<gene>
    <name evidence="7" type="ORF">KLLA0_E02025g</name>
</gene>
<dbReference type="STRING" id="284590.Q6CPV0"/>
<dbReference type="HOGENOM" id="CLU_017633_13_4_1"/>
<keyword evidence="4" id="KW-0496">Mitochondrion</keyword>
<dbReference type="PaxDb" id="284590-Q6CPV0"/>
<keyword evidence="6" id="KW-0143">Chaperone</keyword>
<accession>Q6CPV0</accession>
<evidence type="ECO:0000256" key="3">
    <source>
        <dbReference type="ARBA" id="ARBA00023010"/>
    </source>
</evidence>
<evidence type="ECO:0000313" key="7">
    <source>
        <dbReference type="EMBL" id="CAG99126.1"/>
    </source>
</evidence>
<evidence type="ECO:0000256" key="2">
    <source>
        <dbReference type="ARBA" id="ARBA00022792"/>
    </source>
</evidence>
<keyword evidence="3" id="KW-0813">Transport</keyword>
<dbReference type="FunFam" id="1.10.287.110:FF:000001">
    <property type="entry name" value="Import inner membrane translocase subunit tim14"/>
    <property type="match status" value="1"/>
</dbReference>
<reference evidence="7 8" key="1">
    <citation type="journal article" date="2004" name="Nature">
        <title>Genome evolution in yeasts.</title>
        <authorList>
            <consortium name="Genolevures"/>
            <person name="Dujon B."/>
            <person name="Sherman D."/>
            <person name="Fischer G."/>
            <person name="Durrens P."/>
            <person name="Casaregola S."/>
            <person name="Lafontaine I."/>
            <person name="de Montigny J."/>
            <person name="Marck C."/>
            <person name="Neuveglise C."/>
            <person name="Talla E."/>
            <person name="Goffard N."/>
            <person name="Frangeul L."/>
            <person name="Aigle M."/>
            <person name="Anthouard V."/>
            <person name="Babour A."/>
            <person name="Barbe V."/>
            <person name="Barnay S."/>
            <person name="Blanchin S."/>
            <person name="Beckerich J.M."/>
            <person name="Beyne E."/>
            <person name="Bleykasten C."/>
            <person name="Boisrame A."/>
            <person name="Boyer J."/>
            <person name="Cattolico L."/>
            <person name="Confanioleri F."/>
            <person name="de Daruvar A."/>
            <person name="Despons L."/>
            <person name="Fabre E."/>
            <person name="Fairhead C."/>
            <person name="Ferry-Dumazet H."/>
            <person name="Groppi A."/>
            <person name="Hantraye F."/>
            <person name="Hennequin C."/>
            <person name="Jauniaux N."/>
            <person name="Joyet P."/>
            <person name="Kachouri R."/>
            <person name="Kerrest A."/>
            <person name="Koszul R."/>
            <person name="Lemaire M."/>
            <person name="Lesur I."/>
            <person name="Ma L."/>
            <person name="Muller H."/>
            <person name="Nicaud J.M."/>
            <person name="Nikolski M."/>
            <person name="Oztas S."/>
            <person name="Ozier-Kalogeropoulos O."/>
            <person name="Pellenz S."/>
            <person name="Potier S."/>
            <person name="Richard G.F."/>
            <person name="Straub M.L."/>
            <person name="Suleau A."/>
            <person name="Swennene D."/>
            <person name="Tekaia F."/>
            <person name="Wesolowski-Louvel M."/>
            <person name="Westhof E."/>
            <person name="Wirth B."/>
            <person name="Zeniou-Meyer M."/>
            <person name="Zivanovic I."/>
            <person name="Bolotin-Fukuhara M."/>
            <person name="Thierry A."/>
            <person name="Bouchier C."/>
            <person name="Caudron B."/>
            <person name="Scarpelli C."/>
            <person name="Gaillardin C."/>
            <person name="Weissenbach J."/>
            <person name="Wincker P."/>
            <person name="Souciet J.L."/>
        </authorList>
    </citation>
    <scope>NUCLEOTIDE SEQUENCE [LARGE SCALE GENOMIC DNA]</scope>
    <source>
        <strain evidence="8">ATCC 8585 / CBS 2359 / DSM 70799 / NBRC 1267 / NRRL Y-1140 / WM37</strain>
    </source>
</reference>
<keyword evidence="8" id="KW-1185">Reference proteome</keyword>
<proteinExistence type="predicted"/>
<dbReference type="PANTHER" id="PTHR12763:SF29">
    <property type="entry name" value="MITOCHONDRIAL DNAJ HOMOLOG 2"/>
    <property type="match status" value="1"/>
</dbReference>
<dbReference type="SUPFAM" id="SSF46565">
    <property type="entry name" value="Chaperone J-domain"/>
    <property type="match status" value="1"/>
</dbReference>
<keyword evidence="3" id="KW-0811">Translocation</keyword>
<sequence>MVLPIIVGIGITTIAVVARSGLRAWDKYCRLTPLMIAQFNNIHIPFKDLDQFGSKYRTRLSPELLTKLDRYPGGFYDKMSETEALLILGISAREIEALDERLLRQKHRRAMIMNHPDKGGSPFIASKINQARDLLANSVILKGPRD</sequence>
<comment type="subcellular location">
    <subcellularLocation>
        <location evidence="1">Mitochondrion inner membrane</location>
    </subcellularLocation>
</comment>
<keyword evidence="2" id="KW-0999">Mitochondrion inner membrane</keyword>
<dbReference type="AlphaFoldDB" id="Q6CPV0"/>
<dbReference type="GO" id="GO:0030150">
    <property type="term" value="P:protein import into mitochondrial matrix"/>
    <property type="evidence" value="ECO:0007669"/>
    <property type="project" value="UniProtKB-ARBA"/>
</dbReference>
<dbReference type="GO" id="GO:0001671">
    <property type="term" value="F:ATPase activator activity"/>
    <property type="evidence" value="ECO:0007669"/>
    <property type="project" value="TreeGrafter"/>
</dbReference>
<dbReference type="OMA" id="KLMVMNH"/>
<dbReference type="Gene3D" id="1.10.287.110">
    <property type="entry name" value="DnaJ domain"/>
    <property type="match status" value="1"/>
</dbReference>
<evidence type="ECO:0000256" key="4">
    <source>
        <dbReference type="ARBA" id="ARBA00023128"/>
    </source>
</evidence>
<protein>
    <submittedName>
        <fullName evidence="7">KLLA0E02025p</fullName>
    </submittedName>
</protein>
<dbReference type="eggNOG" id="KOG0723">
    <property type="taxonomic scope" value="Eukaryota"/>
</dbReference>
<dbReference type="GO" id="GO:0001405">
    <property type="term" value="C:PAM complex, Tim23 associated import motor"/>
    <property type="evidence" value="ECO:0007669"/>
    <property type="project" value="UniProtKB-ARBA"/>
</dbReference>
<dbReference type="FunCoup" id="Q6CPV0">
    <property type="interactions" value="90"/>
</dbReference>
<organism evidence="7 8">
    <name type="scientific">Kluyveromyces lactis (strain ATCC 8585 / CBS 2359 / DSM 70799 / NBRC 1267 / NRRL Y-1140 / WM37)</name>
    <name type="common">Yeast</name>
    <name type="synonym">Candida sphaerica</name>
    <dbReference type="NCBI Taxonomy" id="284590"/>
    <lineage>
        <taxon>Eukaryota</taxon>
        <taxon>Fungi</taxon>
        <taxon>Dikarya</taxon>
        <taxon>Ascomycota</taxon>
        <taxon>Saccharomycotina</taxon>
        <taxon>Saccharomycetes</taxon>
        <taxon>Saccharomycetales</taxon>
        <taxon>Saccharomycetaceae</taxon>
        <taxon>Kluyveromyces</taxon>
    </lineage>
</organism>
<evidence type="ECO:0000256" key="5">
    <source>
        <dbReference type="ARBA" id="ARBA00023136"/>
    </source>
</evidence>
<dbReference type="KEGG" id="kla:KLLA0_E02025g"/>
<dbReference type="PANTHER" id="PTHR12763">
    <property type="match status" value="1"/>
</dbReference>
<dbReference type="InParanoid" id="Q6CPV0"/>
<evidence type="ECO:0000256" key="6">
    <source>
        <dbReference type="ARBA" id="ARBA00023186"/>
    </source>
</evidence>
<keyword evidence="5" id="KW-0472">Membrane</keyword>
<dbReference type="EMBL" id="CR382125">
    <property type="protein sequence ID" value="CAG99126.1"/>
    <property type="molecule type" value="Genomic_DNA"/>
</dbReference>
<dbReference type="InterPro" id="IPR036869">
    <property type="entry name" value="J_dom_sf"/>
</dbReference>
<evidence type="ECO:0000313" key="8">
    <source>
        <dbReference type="Proteomes" id="UP000000598"/>
    </source>
</evidence>
<evidence type="ECO:0000256" key="1">
    <source>
        <dbReference type="ARBA" id="ARBA00004273"/>
    </source>
</evidence>
<keyword evidence="3" id="KW-0653">Protein transport</keyword>